<name>A0A392UM87_9FABA</name>
<evidence type="ECO:0000313" key="1">
    <source>
        <dbReference type="EMBL" id="MCI73877.1"/>
    </source>
</evidence>
<evidence type="ECO:0000313" key="2">
    <source>
        <dbReference type="Proteomes" id="UP000265520"/>
    </source>
</evidence>
<organism evidence="1 2">
    <name type="scientific">Trifolium medium</name>
    <dbReference type="NCBI Taxonomy" id="97028"/>
    <lineage>
        <taxon>Eukaryota</taxon>
        <taxon>Viridiplantae</taxon>
        <taxon>Streptophyta</taxon>
        <taxon>Embryophyta</taxon>
        <taxon>Tracheophyta</taxon>
        <taxon>Spermatophyta</taxon>
        <taxon>Magnoliopsida</taxon>
        <taxon>eudicotyledons</taxon>
        <taxon>Gunneridae</taxon>
        <taxon>Pentapetalae</taxon>
        <taxon>rosids</taxon>
        <taxon>fabids</taxon>
        <taxon>Fabales</taxon>
        <taxon>Fabaceae</taxon>
        <taxon>Papilionoideae</taxon>
        <taxon>50 kb inversion clade</taxon>
        <taxon>NPAAA clade</taxon>
        <taxon>Hologalegina</taxon>
        <taxon>IRL clade</taxon>
        <taxon>Trifolieae</taxon>
        <taxon>Trifolium</taxon>
    </lineage>
</organism>
<sequence length="50" mass="5669">ALSHNWRSQKGPYPKKVDPDPVSLMLSQADLVASYKAPKIRLPNPKDWHS</sequence>
<reference evidence="1 2" key="1">
    <citation type="journal article" date="2018" name="Front. Plant Sci.">
        <title>Red Clover (Trifolium pratense) and Zigzag Clover (T. medium) - A Picture of Genomic Similarities and Differences.</title>
        <authorList>
            <person name="Dluhosova J."/>
            <person name="Istvanek J."/>
            <person name="Nedelnik J."/>
            <person name="Repkova J."/>
        </authorList>
    </citation>
    <scope>NUCLEOTIDE SEQUENCE [LARGE SCALE GENOMIC DNA]</scope>
    <source>
        <strain evidence="2">cv. 10/8</strain>
        <tissue evidence="1">Leaf</tissue>
    </source>
</reference>
<accession>A0A392UM87</accession>
<proteinExistence type="predicted"/>
<dbReference type="AlphaFoldDB" id="A0A392UM87"/>
<protein>
    <submittedName>
        <fullName evidence="1">Uncharacterized protein</fullName>
    </submittedName>
</protein>
<keyword evidence="2" id="KW-1185">Reference proteome</keyword>
<dbReference type="EMBL" id="LXQA010848412">
    <property type="protein sequence ID" value="MCI73877.1"/>
    <property type="molecule type" value="Genomic_DNA"/>
</dbReference>
<feature type="non-terminal residue" evidence="1">
    <location>
        <position position="1"/>
    </location>
</feature>
<comment type="caution">
    <text evidence="1">The sequence shown here is derived from an EMBL/GenBank/DDBJ whole genome shotgun (WGS) entry which is preliminary data.</text>
</comment>
<dbReference type="Proteomes" id="UP000265520">
    <property type="component" value="Unassembled WGS sequence"/>
</dbReference>